<dbReference type="AlphaFoldDB" id="A0A9W9VD80"/>
<dbReference type="Gene3D" id="3.30.710.10">
    <property type="entry name" value="Potassium Channel Kv1.1, Chain A"/>
    <property type="match status" value="1"/>
</dbReference>
<dbReference type="Proteomes" id="UP001147747">
    <property type="component" value="Unassembled WGS sequence"/>
</dbReference>
<dbReference type="GeneID" id="81376952"/>
<reference evidence="2" key="2">
    <citation type="journal article" date="2023" name="IMA Fungus">
        <title>Comparative genomic study of the Penicillium genus elucidates a diverse pangenome and 15 lateral gene transfer events.</title>
        <authorList>
            <person name="Petersen C."/>
            <person name="Sorensen T."/>
            <person name="Nielsen M.R."/>
            <person name="Sondergaard T.E."/>
            <person name="Sorensen J.L."/>
            <person name="Fitzpatrick D.A."/>
            <person name="Frisvad J.C."/>
            <person name="Nielsen K.L."/>
        </authorList>
    </citation>
    <scope>NUCLEOTIDE SEQUENCE</scope>
    <source>
        <strain evidence="2">IBT 29677</strain>
    </source>
</reference>
<organism evidence="2 3">
    <name type="scientific">Penicillium cosmopolitanum</name>
    <dbReference type="NCBI Taxonomy" id="1131564"/>
    <lineage>
        <taxon>Eukaryota</taxon>
        <taxon>Fungi</taxon>
        <taxon>Dikarya</taxon>
        <taxon>Ascomycota</taxon>
        <taxon>Pezizomycotina</taxon>
        <taxon>Eurotiomycetes</taxon>
        <taxon>Eurotiomycetidae</taxon>
        <taxon>Eurotiales</taxon>
        <taxon>Aspergillaceae</taxon>
        <taxon>Penicillium</taxon>
    </lineage>
</organism>
<dbReference type="InterPro" id="IPR000210">
    <property type="entry name" value="BTB/POZ_dom"/>
</dbReference>
<dbReference type="CDD" id="cd18186">
    <property type="entry name" value="BTB_POZ_ZBTB_KLHL-like"/>
    <property type="match status" value="1"/>
</dbReference>
<dbReference type="PROSITE" id="PS50097">
    <property type="entry name" value="BTB"/>
    <property type="match status" value="1"/>
</dbReference>
<dbReference type="InterPro" id="IPR011333">
    <property type="entry name" value="SKP1/BTB/POZ_sf"/>
</dbReference>
<name>A0A9W9VD80_9EURO</name>
<dbReference type="SMART" id="SM00225">
    <property type="entry name" value="BTB"/>
    <property type="match status" value="1"/>
</dbReference>
<gene>
    <name evidence="2" type="ORF">N7509_013335</name>
</gene>
<dbReference type="Pfam" id="PF00651">
    <property type="entry name" value="BTB"/>
    <property type="match status" value="1"/>
</dbReference>
<dbReference type="SUPFAM" id="SSF54695">
    <property type="entry name" value="POZ domain"/>
    <property type="match status" value="1"/>
</dbReference>
<feature type="domain" description="BTB" evidence="1">
    <location>
        <begin position="23"/>
        <end position="95"/>
    </location>
</feature>
<sequence length="245" mass="28057">MAELPEPVSNQFVLNTLSLYYGPQVKIKIGSHFREYVVFKDLLCSKSSYFATMFDGPFREGKGQKATLEEGDGLSVCTFESFIQWLYAREINFNAKDRSERILNAIELARVGDMWTVPELEAPVAQYIKQIILSNRSKGSNCNIDFISSEHIDSAYILPSEHPVRQVLAKASVEAFMLASSFKLLDAALENPEFAADLIQEFDGPFRKFFSRLMEMCTCNFRYKLFRDPFTGRVWPANDEDDYDL</sequence>
<dbReference type="RefSeq" id="XP_056481479.1">
    <property type="nucleotide sequence ID" value="XM_056637972.1"/>
</dbReference>
<evidence type="ECO:0000313" key="3">
    <source>
        <dbReference type="Proteomes" id="UP001147747"/>
    </source>
</evidence>
<dbReference type="EMBL" id="JAPZBU010000012">
    <property type="protein sequence ID" value="KAJ5376449.1"/>
    <property type="molecule type" value="Genomic_DNA"/>
</dbReference>
<dbReference type="PANTHER" id="PTHR47843">
    <property type="entry name" value="BTB DOMAIN-CONTAINING PROTEIN-RELATED"/>
    <property type="match status" value="1"/>
</dbReference>
<evidence type="ECO:0000259" key="1">
    <source>
        <dbReference type="PROSITE" id="PS50097"/>
    </source>
</evidence>
<evidence type="ECO:0000313" key="2">
    <source>
        <dbReference type="EMBL" id="KAJ5376449.1"/>
    </source>
</evidence>
<accession>A0A9W9VD80</accession>
<dbReference type="OrthoDB" id="194443at2759"/>
<proteinExistence type="predicted"/>
<comment type="caution">
    <text evidence="2">The sequence shown here is derived from an EMBL/GenBank/DDBJ whole genome shotgun (WGS) entry which is preliminary data.</text>
</comment>
<keyword evidence="3" id="KW-1185">Reference proteome</keyword>
<protein>
    <recommendedName>
        <fullName evidence="1">BTB domain-containing protein</fullName>
    </recommendedName>
</protein>
<reference evidence="2" key="1">
    <citation type="submission" date="2022-12" db="EMBL/GenBank/DDBJ databases">
        <authorList>
            <person name="Petersen C."/>
        </authorList>
    </citation>
    <scope>NUCLEOTIDE SEQUENCE</scope>
    <source>
        <strain evidence="2">IBT 29677</strain>
    </source>
</reference>